<evidence type="ECO:0000256" key="3">
    <source>
        <dbReference type="ARBA" id="ARBA00022475"/>
    </source>
</evidence>
<comment type="subcellular location">
    <subcellularLocation>
        <location evidence="1">Cell inner membrane</location>
        <topology evidence="1">Multi-pass membrane protein</topology>
    </subcellularLocation>
</comment>
<dbReference type="Proteomes" id="UP000269198">
    <property type="component" value="Unassembled WGS sequence"/>
</dbReference>
<feature type="transmembrane region" description="Helical" evidence="9">
    <location>
        <begin position="87"/>
        <end position="111"/>
    </location>
</feature>
<sequence length="185" mass="20033">MDRIAKAIATPLGILASISTIVMMVGISADVVYRNVQGESLSGVLELSETALVAAVFFGMAYAATSGAHISVDLLTSRLPEPVARGCLVVAWVLSCVILTWLCYATFGRAMDSFERGEVRMGLVEWPLWPARWFIVVGLAALLVVSLVNVVRLLTGRSLMGEAEQEARVREVDDEVRAAHGERKD</sequence>
<evidence type="ECO:0000313" key="11">
    <source>
        <dbReference type="EMBL" id="RNL85314.1"/>
    </source>
</evidence>
<dbReference type="AlphaFoldDB" id="A0A3N0EBX8"/>
<keyword evidence="5 9" id="KW-0812">Transmembrane</keyword>
<dbReference type="OrthoDB" id="4544352at2"/>
<dbReference type="EMBL" id="RJMB01000007">
    <property type="protein sequence ID" value="RNL85314.1"/>
    <property type="molecule type" value="Genomic_DNA"/>
</dbReference>
<keyword evidence="6 9" id="KW-1133">Transmembrane helix</keyword>
<dbReference type="GO" id="GO:0015740">
    <property type="term" value="P:C4-dicarboxylate transport"/>
    <property type="evidence" value="ECO:0007669"/>
    <property type="project" value="TreeGrafter"/>
</dbReference>
<evidence type="ECO:0000256" key="8">
    <source>
        <dbReference type="ARBA" id="ARBA00038436"/>
    </source>
</evidence>
<accession>A0A3N0EBX8</accession>
<evidence type="ECO:0000256" key="6">
    <source>
        <dbReference type="ARBA" id="ARBA00022989"/>
    </source>
</evidence>
<dbReference type="PANTHER" id="PTHR35011">
    <property type="entry name" value="2,3-DIKETO-L-GULONATE TRAP TRANSPORTER SMALL PERMEASE PROTEIN YIAM"/>
    <property type="match status" value="1"/>
</dbReference>
<feature type="transmembrane region" description="Helical" evidence="9">
    <location>
        <begin position="12"/>
        <end position="33"/>
    </location>
</feature>
<keyword evidence="4" id="KW-0997">Cell inner membrane</keyword>
<keyword evidence="7 9" id="KW-0472">Membrane</keyword>
<feature type="domain" description="Tripartite ATP-independent periplasmic transporters DctQ component" evidence="10">
    <location>
        <begin position="23"/>
        <end position="155"/>
    </location>
</feature>
<reference evidence="11 12" key="1">
    <citation type="submission" date="2018-11" db="EMBL/GenBank/DDBJ databases">
        <title>The genome draft of YIM 96095.</title>
        <authorList>
            <person name="Tang S.-K."/>
            <person name="Chunyu W.-X."/>
            <person name="Feng Y.-Z."/>
        </authorList>
    </citation>
    <scope>NUCLEOTIDE SEQUENCE [LARGE SCALE GENOMIC DNA]</scope>
    <source>
        <strain evidence="11 12">YIM 96095</strain>
    </source>
</reference>
<keyword evidence="12" id="KW-1185">Reference proteome</keyword>
<comment type="similarity">
    <text evidence="8">Belongs to the TRAP transporter small permease family.</text>
</comment>
<dbReference type="GO" id="GO:0022857">
    <property type="term" value="F:transmembrane transporter activity"/>
    <property type="evidence" value="ECO:0007669"/>
    <property type="project" value="TreeGrafter"/>
</dbReference>
<gene>
    <name evidence="11" type="ORF">EFW17_09580</name>
</gene>
<dbReference type="RefSeq" id="WP_123200970.1">
    <property type="nucleotide sequence ID" value="NZ_RJMB01000007.1"/>
</dbReference>
<evidence type="ECO:0000256" key="1">
    <source>
        <dbReference type="ARBA" id="ARBA00004429"/>
    </source>
</evidence>
<proteinExistence type="inferred from homology"/>
<evidence type="ECO:0000256" key="7">
    <source>
        <dbReference type="ARBA" id="ARBA00023136"/>
    </source>
</evidence>
<keyword evidence="3" id="KW-1003">Cell membrane</keyword>
<evidence type="ECO:0000256" key="5">
    <source>
        <dbReference type="ARBA" id="ARBA00022692"/>
    </source>
</evidence>
<evidence type="ECO:0000313" key="12">
    <source>
        <dbReference type="Proteomes" id="UP000269198"/>
    </source>
</evidence>
<evidence type="ECO:0000256" key="4">
    <source>
        <dbReference type="ARBA" id="ARBA00022519"/>
    </source>
</evidence>
<dbReference type="PANTHER" id="PTHR35011:SF10">
    <property type="entry name" value="TRAP TRANSPORTER SMALL PERMEASE PROTEIN"/>
    <property type="match status" value="1"/>
</dbReference>
<evidence type="ECO:0000259" key="10">
    <source>
        <dbReference type="Pfam" id="PF04290"/>
    </source>
</evidence>
<comment type="caution">
    <text evidence="11">The sequence shown here is derived from an EMBL/GenBank/DDBJ whole genome shotgun (WGS) entry which is preliminary data.</text>
</comment>
<dbReference type="Pfam" id="PF04290">
    <property type="entry name" value="DctQ"/>
    <property type="match status" value="1"/>
</dbReference>
<dbReference type="InterPro" id="IPR007387">
    <property type="entry name" value="TRAP_DctQ"/>
</dbReference>
<organism evidence="11 12">
    <name type="scientific">Halostreptopolyspora alba</name>
    <dbReference type="NCBI Taxonomy" id="2487137"/>
    <lineage>
        <taxon>Bacteria</taxon>
        <taxon>Bacillati</taxon>
        <taxon>Actinomycetota</taxon>
        <taxon>Actinomycetes</taxon>
        <taxon>Streptosporangiales</taxon>
        <taxon>Nocardiopsidaceae</taxon>
        <taxon>Halostreptopolyspora</taxon>
    </lineage>
</organism>
<feature type="transmembrane region" description="Helical" evidence="9">
    <location>
        <begin position="131"/>
        <end position="151"/>
    </location>
</feature>
<dbReference type="InterPro" id="IPR055348">
    <property type="entry name" value="DctQ"/>
</dbReference>
<dbReference type="GO" id="GO:0005886">
    <property type="term" value="C:plasma membrane"/>
    <property type="evidence" value="ECO:0007669"/>
    <property type="project" value="UniProtKB-SubCell"/>
</dbReference>
<keyword evidence="2" id="KW-0813">Transport</keyword>
<evidence type="ECO:0000256" key="2">
    <source>
        <dbReference type="ARBA" id="ARBA00022448"/>
    </source>
</evidence>
<evidence type="ECO:0000256" key="9">
    <source>
        <dbReference type="SAM" id="Phobius"/>
    </source>
</evidence>
<feature type="transmembrane region" description="Helical" evidence="9">
    <location>
        <begin position="53"/>
        <end position="75"/>
    </location>
</feature>
<name>A0A3N0EBX8_9ACTN</name>
<protein>
    <submittedName>
        <fullName evidence="11">TRAP transporter small permease</fullName>
    </submittedName>
</protein>